<keyword evidence="4 6" id="KW-0067">ATP-binding</keyword>
<sequence length="322" mass="34255">MTGLLDISDVEVEYRSRGRGRVLAVAGVSLDVAAGQIVGLVGESGCGKSSLARVAVGLTPPSAGAVRFAGQPVTPLGWRRRPDTEIGLQMVFQNPYASLNPRRTIGAQLLDGVPATVTGATARRNRVRELLDRVGMPSTAAERYPHQFSGGQRQRLAIARALAPQPRMIIADEPVTALDASSQAQVVNLLVGLVRDLDMGMLFISHDLALVHEIADVTAVMYLGRIVESAPTRELWRSPRHPYTRGLIDAVPRIGPTPRLPATLAGEVPDPANAPTGCRFRPRCPHAFAPCGDQPPTLDLGGRSAACWLNDPTMAPATVPAN</sequence>
<dbReference type="Gene3D" id="3.40.50.300">
    <property type="entry name" value="P-loop containing nucleotide triphosphate hydrolases"/>
    <property type="match status" value="1"/>
</dbReference>
<evidence type="ECO:0000313" key="7">
    <source>
        <dbReference type="Proteomes" id="UP000478148"/>
    </source>
</evidence>
<dbReference type="PROSITE" id="PS50893">
    <property type="entry name" value="ABC_TRANSPORTER_2"/>
    <property type="match status" value="1"/>
</dbReference>
<comment type="caution">
    <text evidence="6">The sequence shown here is derived from an EMBL/GenBank/DDBJ whole genome shotgun (WGS) entry which is preliminary data.</text>
</comment>
<evidence type="ECO:0000256" key="1">
    <source>
        <dbReference type="ARBA" id="ARBA00005417"/>
    </source>
</evidence>
<keyword evidence="3" id="KW-0547">Nucleotide-binding</keyword>
<keyword evidence="7" id="KW-1185">Reference proteome</keyword>
<keyword evidence="2" id="KW-0813">Transport</keyword>
<dbReference type="PANTHER" id="PTHR43776:SF7">
    <property type="entry name" value="D,D-DIPEPTIDE TRANSPORT ATP-BINDING PROTEIN DDPF-RELATED"/>
    <property type="match status" value="1"/>
</dbReference>
<name>A0A6M1KWN9_9ACTN</name>
<evidence type="ECO:0000259" key="5">
    <source>
        <dbReference type="PROSITE" id="PS50893"/>
    </source>
</evidence>
<dbReference type="EMBL" id="SAIY01000003">
    <property type="protein sequence ID" value="NGM13266.1"/>
    <property type="molecule type" value="Genomic_DNA"/>
</dbReference>
<evidence type="ECO:0000256" key="3">
    <source>
        <dbReference type="ARBA" id="ARBA00022741"/>
    </source>
</evidence>
<dbReference type="InterPro" id="IPR027417">
    <property type="entry name" value="P-loop_NTPase"/>
</dbReference>
<dbReference type="InterPro" id="IPR017871">
    <property type="entry name" value="ABC_transporter-like_CS"/>
</dbReference>
<dbReference type="InterPro" id="IPR003439">
    <property type="entry name" value="ABC_transporter-like_ATP-bd"/>
</dbReference>
<proteinExistence type="inferred from homology"/>
<dbReference type="CDD" id="cd03257">
    <property type="entry name" value="ABC_NikE_OppD_transporters"/>
    <property type="match status" value="1"/>
</dbReference>
<dbReference type="GO" id="GO:0055085">
    <property type="term" value="P:transmembrane transport"/>
    <property type="evidence" value="ECO:0007669"/>
    <property type="project" value="UniProtKB-ARBA"/>
</dbReference>
<dbReference type="Pfam" id="PF00005">
    <property type="entry name" value="ABC_tran"/>
    <property type="match status" value="1"/>
</dbReference>
<reference evidence="6 7" key="1">
    <citation type="submission" date="2020-02" db="EMBL/GenBank/DDBJ databases">
        <title>Draft Genome Sequence of Verrucosispora sp. Strain CWR15, Isolated from Gulf of Mexico Sponge.</title>
        <authorList>
            <person name="Kennedy S.J."/>
            <person name="Cella E."/>
            <person name="Azarian T."/>
            <person name="Baker B.J."/>
            <person name="Shaw L.N."/>
        </authorList>
    </citation>
    <scope>NUCLEOTIDE SEQUENCE [LARGE SCALE GENOMIC DNA]</scope>
    <source>
        <strain evidence="6 7">CWR15</strain>
    </source>
</reference>
<protein>
    <submittedName>
        <fullName evidence="6">ABC transporter ATP-binding protein</fullName>
    </submittedName>
</protein>
<dbReference type="RefSeq" id="WP_164447178.1">
    <property type="nucleotide sequence ID" value="NZ_SAIY01000003.1"/>
</dbReference>
<dbReference type="PROSITE" id="PS00211">
    <property type="entry name" value="ABC_TRANSPORTER_1"/>
    <property type="match status" value="1"/>
</dbReference>
<dbReference type="FunFam" id="3.40.50.300:FF:000016">
    <property type="entry name" value="Oligopeptide ABC transporter ATP-binding component"/>
    <property type="match status" value="1"/>
</dbReference>
<accession>A0A6M1KWN9</accession>
<dbReference type="GO" id="GO:0015833">
    <property type="term" value="P:peptide transport"/>
    <property type="evidence" value="ECO:0007669"/>
    <property type="project" value="InterPro"/>
</dbReference>
<dbReference type="AlphaFoldDB" id="A0A6M1KWN9"/>
<evidence type="ECO:0000313" key="6">
    <source>
        <dbReference type="EMBL" id="NGM13266.1"/>
    </source>
</evidence>
<dbReference type="Pfam" id="PF08352">
    <property type="entry name" value="oligo_HPY"/>
    <property type="match status" value="1"/>
</dbReference>
<dbReference type="InterPro" id="IPR003593">
    <property type="entry name" value="AAA+_ATPase"/>
</dbReference>
<gene>
    <name evidence="6" type="ORF">ENC19_11620</name>
</gene>
<dbReference type="GO" id="GO:0005524">
    <property type="term" value="F:ATP binding"/>
    <property type="evidence" value="ECO:0007669"/>
    <property type="project" value="UniProtKB-KW"/>
</dbReference>
<dbReference type="InterPro" id="IPR050319">
    <property type="entry name" value="ABC_transp_ATP-bind"/>
</dbReference>
<dbReference type="SMART" id="SM00382">
    <property type="entry name" value="AAA"/>
    <property type="match status" value="1"/>
</dbReference>
<comment type="similarity">
    <text evidence="1">Belongs to the ABC transporter superfamily.</text>
</comment>
<dbReference type="SUPFAM" id="SSF52540">
    <property type="entry name" value="P-loop containing nucleoside triphosphate hydrolases"/>
    <property type="match status" value="1"/>
</dbReference>
<dbReference type="Proteomes" id="UP000478148">
    <property type="component" value="Unassembled WGS sequence"/>
</dbReference>
<evidence type="ECO:0000256" key="4">
    <source>
        <dbReference type="ARBA" id="ARBA00022840"/>
    </source>
</evidence>
<dbReference type="PANTHER" id="PTHR43776">
    <property type="entry name" value="TRANSPORT ATP-BINDING PROTEIN"/>
    <property type="match status" value="1"/>
</dbReference>
<dbReference type="InterPro" id="IPR013563">
    <property type="entry name" value="Oligopep_ABC_C"/>
</dbReference>
<dbReference type="NCBIfam" id="TIGR01727">
    <property type="entry name" value="oligo_HPY"/>
    <property type="match status" value="1"/>
</dbReference>
<dbReference type="GO" id="GO:0016887">
    <property type="term" value="F:ATP hydrolysis activity"/>
    <property type="evidence" value="ECO:0007669"/>
    <property type="project" value="InterPro"/>
</dbReference>
<evidence type="ECO:0000256" key="2">
    <source>
        <dbReference type="ARBA" id="ARBA00022448"/>
    </source>
</evidence>
<feature type="domain" description="ABC transporter" evidence="5">
    <location>
        <begin position="5"/>
        <end position="248"/>
    </location>
</feature>
<organism evidence="6 7">
    <name type="scientific">Verrucosispora sioxanthis</name>
    <dbReference type="NCBI Taxonomy" id="2499994"/>
    <lineage>
        <taxon>Bacteria</taxon>
        <taxon>Bacillati</taxon>
        <taxon>Actinomycetota</taxon>
        <taxon>Actinomycetes</taxon>
        <taxon>Micromonosporales</taxon>
        <taxon>Micromonosporaceae</taxon>
        <taxon>Micromonospora</taxon>
    </lineage>
</organism>